<dbReference type="AlphaFoldDB" id="A0A8J6E683"/>
<dbReference type="PANTHER" id="PTHR24020:SF20">
    <property type="entry name" value="PH DOMAIN-CONTAINING PROTEIN"/>
    <property type="match status" value="1"/>
</dbReference>
<dbReference type="EMBL" id="WNTK01020542">
    <property type="protein sequence ID" value="KAG9461502.1"/>
    <property type="molecule type" value="Genomic_DNA"/>
</dbReference>
<accession>A0A8J6E683</accession>
<dbReference type="SMART" id="SM00327">
    <property type="entry name" value="VWA"/>
    <property type="match status" value="1"/>
</dbReference>
<dbReference type="OrthoDB" id="5317514at2759"/>
<feature type="non-terminal residue" evidence="2">
    <location>
        <position position="155"/>
    </location>
</feature>
<dbReference type="PROSITE" id="PS50234">
    <property type="entry name" value="VWFA"/>
    <property type="match status" value="1"/>
</dbReference>
<dbReference type="PRINTS" id="PR00453">
    <property type="entry name" value="VWFADOMAIN"/>
</dbReference>
<feature type="domain" description="VWFA" evidence="1">
    <location>
        <begin position="5"/>
        <end position="141"/>
    </location>
</feature>
<sequence length="155" mass="17128">ECGLDVVFVIDGSGSVGAVNFRKMLEFVKKLISSLSTTDTQIALLQYSEKIDIEFRFRRFHTPSDLLDVTNIRYQDGTATRTATAMQSAVENLFIPLSRKNSRKLLIVITDGLSNSDAISFSEVTSKANELGIQRISIGVNVHAIIRILCISCDI</sequence>
<dbReference type="InterPro" id="IPR002035">
    <property type="entry name" value="VWF_A"/>
</dbReference>
<reference evidence="2" key="1">
    <citation type="thesis" date="2020" institute="ProQuest LLC" country="789 East Eisenhower Parkway, Ann Arbor, MI, USA">
        <title>Comparative Genomics and Chromosome Evolution.</title>
        <authorList>
            <person name="Mudd A.B."/>
        </authorList>
    </citation>
    <scope>NUCLEOTIDE SEQUENCE</scope>
    <source>
        <strain evidence="2">HN-11 Male</strain>
        <tissue evidence="2">Kidney and liver</tissue>
    </source>
</reference>
<dbReference type="InterPro" id="IPR050525">
    <property type="entry name" value="ECM_Assembly_Org"/>
</dbReference>
<evidence type="ECO:0000259" key="1">
    <source>
        <dbReference type="PROSITE" id="PS50234"/>
    </source>
</evidence>
<evidence type="ECO:0000313" key="2">
    <source>
        <dbReference type="EMBL" id="KAG9461502.1"/>
    </source>
</evidence>
<evidence type="ECO:0000313" key="3">
    <source>
        <dbReference type="Proteomes" id="UP000770717"/>
    </source>
</evidence>
<dbReference type="SUPFAM" id="SSF53300">
    <property type="entry name" value="vWA-like"/>
    <property type="match status" value="1"/>
</dbReference>
<gene>
    <name evidence="2" type="ORF">GDO78_016647</name>
</gene>
<dbReference type="Gene3D" id="3.40.50.410">
    <property type="entry name" value="von Willebrand factor, type A domain"/>
    <property type="match status" value="1"/>
</dbReference>
<keyword evidence="3" id="KW-1185">Reference proteome</keyword>
<protein>
    <recommendedName>
        <fullName evidence="1">VWFA domain-containing protein</fullName>
    </recommendedName>
</protein>
<organism evidence="2 3">
    <name type="scientific">Eleutherodactylus coqui</name>
    <name type="common">Puerto Rican coqui</name>
    <dbReference type="NCBI Taxonomy" id="57060"/>
    <lineage>
        <taxon>Eukaryota</taxon>
        <taxon>Metazoa</taxon>
        <taxon>Chordata</taxon>
        <taxon>Craniata</taxon>
        <taxon>Vertebrata</taxon>
        <taxon>Euteleostomi</taxon>
        <taxon>Amphibia</taxon>
        <taxon>Batrachia</taxon>
        <taxon>Anura</taxon>
        <taxon>Neobatrachia</taxon>
        <taxon>Hyloidea</taxon>
        <taxon>Eleutherodactylidae</taxon>
        <taxon>Eleutherodactylinae</taxon>
        <taxon>Eleutherodactylus</taxon>
        <taxon>Eleutherodactylus</taxon>
    </lineage>
</organism>
<comment type="caution">
    <text evidence="2">The sequence shown here is derived from an EMBL/GenBank/DDBJ whole genome shotgun (WGS) entry which is preliminary data.</text>
</comment>
<name>A0A8J6E683_ELECQ</name>
<dbReference type="Proteomes" id="UP000770717">
    <property type="component" value="Unassembled WGS sequence"/>
</dbReference>
<dbReference type="PANTHER" id="PTHR24020">
    <property type="entry name" value="COLLAGEN ALPHA"/>
    <property type="match status" value="1"/>
</dbReference>
<proteinExistence type="predicted"/>
<dbReference type="InterPro" id="IPR036465">
    <property type="entry name" value="vWFA_dom_sf"/>
</dbReference>
<dbReference type="CDD" id="cd01450">
    <property type="entry name" value="vWFA_subfamily_ECM"/>
    <property type="match status" value="1"/>
</dbReference>
<dbReference type="Pfam" id="PF00092">
    <property type="entry name" value="VWA"/>
    <property type="match status" value="1"/>
</dbReference>